<proteinExistence type="predicted"/>
<gene>
    <name evidence="10" type="ORF">DK847_07385</name>
</gene>
<dbReference type="RefSeq" id="WP_111197383.1">
    <property type="nucleotide sequence ID" value="NZ_QKVK01000003.1"/>
</dbReference>
<keyword evidence="6" id="KW-0482">Metalloprotease</keyword>
<evidence type="ECO:0000256" key="8">
    <source>
        <dbReference type="SAM" id="SignalP"/>
    </source>
</evidence>
<keyword evidence="8" id="KW-0732">Signal</keyword>
<dbReference type="InterPro" id="IPR050570">
    <property type="entry name" value="Cell_wall_metabolism_enzyme"/>
</dbReference>
<accession>A0A2W2ANX6</accession>
<organism evidence="10 11">
    <name type="scientific">Aestuariivirga litoralis</name>
    <dbReference type="NCBI Taxonomy" id="2650924"/>
    <lineage>
        <taxon>Bacteria</taxon>
        <taxon>Pseudomonadati</taxon>
        <taxon>Pseudomonadota</taxon>
        <taxon>Alphaproteobacteria</taxon>
        <taxon>Hyphomicrobiales</taxon>
        <taxon>Aestuariivirgaceae</taxon>
        <taxon>Aestuariivirga</taxon>
    </lineage>
</organism>
<keyword evidence="3" id="KW-0479">Metal-binding</keyword>
<feature type="coiled-coil region" evidence="7">
    <location>
        <begin position="147"/>
        <end position="261"/>
    </location>
</feature>
<evidence type="ECO:0000259" key="9">
    <source>
        <dbReference type="Pfam" id="PF01551"/>
    </source>
</evidence>
<feature type="coiled-coil region" evidence="7">
    <location>
        <begin position="73"/>
        <end position="121"/>
    </location>
</feature>
<dbReference type="InterPro" id="IPR016047">
    <property type="entry name" value="M23ase_b-sheet_dom"/>
</dbReference>
<evidence type="ECO:0000313" key="10">
    <source>
        <dbReference type="EMBL" id="PZF77145.1"/>
    </source>
</evidence>
<evidence type="ECO:0000256" key="5">
    <source>
        <dbReference type="ARBA" id="ARBA00022833"/>
    </source>
</evidence>
<dbReference type="PANTHER" id="PTHR21666">
    <property type="entry name" value="PEPTIDASE-RELATED"/>
    <property type="match status" value="1"/>
</dbReference>
<dbReference type="EMBL" id="QKVK01000003">
    <property type="protein sequence ID" value="PZF77145.1"/>
    <property type="molecule type" value="Genomic_DNA"/>
</dbReference>
<protein>
    <recommendedName>
        <fullName evidence="9">M23ase beta-sheet core domain-containing protein</fullName>
    </recommendedName>
</protein>
<evidence type="ECO:0000256" key="4">
    <source>
        <dbReference type="ARBA" id="ARBA00022801"/>
    </source>
</evidence>
<feature type="chain" id="PRO_5016039311" description="M23ase beta-sheet core domain-containing protein" evidence="8">
    <location>
        <begin position="25"/>
        <end position="411"/>
    </location>
</feature>
<dbReference type="Gene3D" id="6.10.250.3150">
    <property type="match status" value="1"/>
</dbReference>
<evidence type="ECO:0000313" key="11">
    <source>
        <dbReference type="Proteomes" id="UP000248795"/>
    </source>
</evidence>
<dbReference type="InterPro" id="IPR011055">
    <property type="entry name" value="Dup_hybrid_motif"/>
</dbReference>
<dbReference type="AlphaFoldDB" id="A0A2W2ANX6"/>
<comment type="caution">
    <text evidence="10">The sequence shown here is derived from an EMBL/GenBank/DDBJ whole genome shotgun (WGS) entry which is preliminary data.</text>
</comment>
<dbReference type="Gene3D" id="2.70.70.10">
    <property type="entry name" value="Glucose Permease (Domain IIA)"/>
    <property type="match status" value="1"/>
</dbReference>
<keyword evidence="11" id="KW-1185">Reference proteome</keyword>
<feature type="signal peptide" evidence="8">
    <location>
        <begin position="1"/>
        <end position="24"/>
    </location>
</feature>
<reference evidence="11" key="1">
    <citation type="submission" date="2018-06" db="EMBL/GenBank/DDBJ databases">
        <title>Aestuariibacter litoralis strain KCTC 52945T.</title>
        <authorList>
            <person name="Li X."/>
            <person name="Salam N."/>
            <person name="Li J.-L."/>
            <person name="Chen Y.-M."/>
            <person name="Yang Z.-W."/>
            <person name="Zhang L.-Y."/>
            <person name="Han M.-X."/>
            <person name="Xiao M."/>
            <person name="Li W.-J."/>
        </authorList>
    </citation>
    <scope>NUCLEOTIDE SEQUENCE [LARGE SCALE GENOMIC DNA]</scope>
    <source>
        <strain evidence="11">KCTC 52945</strain>
    </source>
</reference>
<comment type="cofactor">
    <cofactor evidence="1">
        <name>Zn(2+)</name>
        <dbReference type="ChEBI" id="CHEBI:29105"/>
    </cofactor>
</comment>
<dbReference type="Pfam" id="PF01551">
    <property type="entry name" value="Peptidase_M23"/>
    <property type="match status" value="1"/>
</dbReference>
<keyword evidence="4" id="KW-0378">Hydrolase</keyword>
<evidence type="ECO:0000256" key="6">
    <source>
        <dbReference type="ARBA" id="ARBA00023049"/>
    </source>
</evidence>
<evidence type="ECO:0000256" key="3">
    <source>
        <dbReference type="ARBA" id="ARBA00022723"/>
    </source>
</evidence>
<evidence type="ECO:0000256" key="7">
    <source>
        <dbReference type="SAM" id="Coils"/>
    </source>
</evidence>
<evidence type="ECO:0000256" key="1">
    <source>
        <dbReference type="ARBA" id="ARBA00001947"/>
    </source>
</evidence>
<keyword evidence="7" id="KW-0175">Coiled coil</keyword>
<sequence length="411" mass="44159">MRHLAVSTAFAALALLLPGMPAHAQEQQQQLETLKQQIESGKTNEARLAGEIAAAVAAQDAIAAKLAAIAQSIQSQEAVVAQSEKELGKLRRDRAELLAALGEKQDVLSELLAGLQRLEQNPPPALVVEPGDILAALRGAMLLGTIAPELQEEARALAAKLDQLKHLEATITARKDDVAREITRLNDERTALKDLVTQKQALVSRGTADLEAERQRTAELAEKAKSLKQLLSNLETQRQQQEAAKAEEQRQREQREALLRQPKLPFPDARGKLPFPAQGQIVRRFGEPDGLGRDTQGLMIATRANAQVTTPADGKVEFAGPFRSYGQVVILNPGGGYRVLLAGMDKVTAGVGEFLRAGEPVGEMGSGPASVTLFGDVVPDGRPVLYIEFRDGTEAIDSGPWWIGGLKEASG</sequence>
<keyword evidence="5" id="KW-0862">Zinc</keyword>
<keyword evidence="2" id="KW-0645">Protease</keyword>
<dbReference type="GO" id="GO:0046872">
    <property type="term" value="F:metal ion binding"/>
    <property type="evidence" value="ECO:0007669"/>
    <property type="project" value="UniProtKB-KW"/>
</dbReference>
<evidence type="ECO:0000256" key="2">
    <source>
        <dbReference type="ARBA" id="ARBA00022670"/>
    </source>
</evidence>
<dbReference type="GO" id="GO:0004222">
    <property type="term" value="F:metalloendopeptidase activity"/>
    <property type="evidence" value="ECO:0007669"/>
    <property type="project" value="TreeGrafter"/>
</dbReference>
<dbReference type="CDD" id="cd12797">
    <property type="entry name" value="M23_peptidase"/>
    <property type="match status" value="1"/>
</dbReference>
<dbReference type="SUPFAM" id="SSF51261">
    <property type="entry name" value="Duplicated hybrid motif"/>
    <property type="match status" value="1"/>
</dbReference>
<dbReference type="PANTHER" id="PTHR21666:SF288">
    <property type="entry name" value="CELL DIVISION PROTEIN YTFB"/>
    <property type="match status" value="1"/>
</dbReference>
<name>A0A2W2ANX6_9HYPH</name>
<dbReference type="Proteomes" id="UP000248795">
    <property type="component" value="Unassembled WGS sequence"/>
</dbReference>
<feature type="domain" description="M23ase beta-sheet core" evidence="9">
    <location>
        <begin position="295"/>
        <end position="397"/>
    </location>
</feature>
<dbReference type="GO" id="GO:0006508">
    <property type="term" value="P:proteolysis"/>
    <property type="evidence" value="ECO:0007669"/>
    <property type="project" value="UniProtKB-KW"/>
</dbReference>